<feature type="compositionally biased region" description="Low complexity" evidence="9">
    <location>
        <begin position="1105"/>
        <end position="1127"/>
    </location>
</feature>
<keyword evidence="4" id="KW-0256">Endoplasmic reticulum</keyword>
<feature type="compositionally biased region" description="Low complexity" evidence="9">
    <location>
        <begin position="756"/>
        <end position="767"/>
    </location>
</feature>
<evidence type="ECO:0000313" key="13">
    <source>
        <dbReference type="Proteomes" id="UP000738325"/>
    </source>
</evidence>
<evidence type="ECO:0000256" key="4">
    <source>
        <dbReference type="ARBA" id="ARBA00022824"/>
    </source>
</evidence>
<feature type="compositionally biased region" description="Low complexity" evidence="9">
    <location>
        <begin position="713"/>
        <end position="723"/>
    </location>
</feature>
<feature type="transmembrane region" description="Helical" evidence="10">
    <location>
        <begin position="6"/>
        <end position="29"/>
    </location>
</feature>
<name>A0A9P6RWQ7_9FUNG</name>
<evidence type="ECO:0000256" key="10">
    <source>
        <dbReference type="SAM" id="Phobius"/>
    </source>
</evidence>
<dbReference type="EMBL" id="JAAAIP010000043">
    <property type="protein sequence ID" value="KAG0328021.1"/>
    <property type="molecule type" value="Genomic_DNA"/>
</dbReference>
<evidence type="ECO:0000256" key="3">
    <source>
        <dbReference type="ARBA" id="ARBA00022692"/>
    </source>
</evidence>
<dbReference type="PANTHER" id="PTHR13466">
    <property type="entry name" value="TEX2 PROTEIN-RELATED"/>
    <property type="match status" value="1"/>
</dbReference>
<evidence type="ECO:0000256" key="8">
    <source>
        <dbReference type="ARBA" id="ARBA00023136"/>
    </source>
</evidence>
<dbReference type="Proteomes" id="UP000738325">
    <property type="component" value="Unassembled WGS sequence"/>
</dbReference>
<evidence type="ECO:0000259" key="11">
    <source>
        <dbReference type="PROSITE" id="PS51847"/>
    </source>
</evidence>
<feature type="region of interest" description="Disordered" evidence="9">
    <location>
        <begin position="552"/>
        <end position="1133"/>
    </location>
</feature>
<dbReference type="PROSITE" id="PS51847">
    <property type="entry name" value="SMP"/>
    <property type="match status" value="1"/>
</dbReference>
<dbReference type="InterPro" id="IPR058801">
    <property type="entry name" value="PDZD8_N"/>
</dbReference>
<comment type="subcellular location">
    <subcellularLocation>
        <location evidence="1">Endoplasmic reticulum membrane</location>
    </subcellularLocation>
</comment>
<feature type="compositionally biased region" description="Low complexity" evidence="9">
    <location>
        <begin position="858"/>
        <end position="870"/>
    </location>
</feature>
<dbReference type="AlphaFoldDB" id="A0A9P6RWQ7"/>
<evidence type="ECO:0000256" key="9">
    <source>
        <dbReference type="SAM" id="MobiDB-lite"/>
    </source>
</evidence>
<feature type="compositionally biased region" description="Polar residues" evidence="9">
    <location>
        <begin position="575"/>
        <end position="585"/>
    </location>
</feature>
<dbReference type="InterPro" id="IPR031468">
    <property type="entry name" value="SMP_LBD"/>
</dbReference>
<dbReference type="GO" id="GO:0032865">
    <property type="term" value="C:ERMES complex"/>
    <property type="evidence" value="ECO:0007669"/>
    <property type="project" value="TreeGrafter"/>
</dbReference>
<keyword evidence="5 10" id="KW-1133">Transmembrane helix</keyword>
<sequence>MHPYLFFYLLGGVTFIPFTVAAVVLVLWIRLPKLDPSKPRPTDMPPPRILQEHIDQTLGYHDAADADSTATVGRGGSMRRRKLQKSRSKSDQLLPSNRAVPSSTSGLSTSLANAGASAPALIKVSQNGGSDNGAEDDSGSGKDDGDDDYDDDEDTTVTESETPATLSLKSLAAREPDVPMQSDPNLNREGNVRMTRVPRLGPAAESISDYMTNILFQPKNARPKDSYYAVLRYDTLFLYESDQQRDCKAVVPMTLYEVKIFPKNLPDNEVFNKEHPIQIKRKPEESVSSNVLDNGQDEYYIFIHSPVIKEDWYLALLYASKLRKPGTKQKIQDKAQFDLEAIQNHIRILHSDKHHEHTRWFNSFLGRIFLGVYKTKKIQEIFIQKITRKTLKLKRPSFLGEIKVRSFDVGHSIPYITRTRLHELALNGELTAEFHLAYRGGIRVEIEVDVGLGLNSLKNMKVTVVLAVLVKAISGMMTLKIKAPPTNRFWIGFQEPPEMDIVVEPIVADKAIKLNMVLTAIESKIREAMQEAIVLPNMDDYPFFDSHGTGGIFEGDEDISSEPVDDSDAELTATGKPSKTASAKSARNRRRGSESSFSSEYVPPPPTAATERKQSWSSTGTDSDLDPESAHIAPSPPVTGIYLNQHYNNSSGNTSAMSSSSIASKFKRFSQAHFSSKSSESVATDSPKLNTKPTVATSIATAIRTPPSATPHSNNNGSSINSSKLQAVIPKLSSALNEAESHGSRIATSSPANGPAKKASSSSLRRLSILESPAAEGAEDSDGAEDIVSPTGNDPVSQSLKSPVEPNSKKSFQDSGERTEFDTLRKPATGLKKLEAAQVDSDGLTTSKGGIAQDDTVSKSSLSSSSPSSSHVGIAGILEGNNRSGSISQVQGNLANLFSLDKKNKKNQVRDESSSTKPEGDEDNSNLFNDSKSRGRNNSGDSLLSFKQKKDNLLKRITSRSSEEDQEGSETSSLKGSSSKFSLDSVGTMLANRRRRGSVSLGGKGDPSPAAQKLSQMKEMTNASQIQQQQQDQDQQPAQQWEGQELPRRGLVRSTSSAGIGASLSASRREIDLYPLGRPFESAAGPTNAAVSKTSLLPPAPLPTTPSSSPSISSTSSTSSRDGSSKSAYIQQKSQAALGSAKAWVKRSLEDRRLSEDDPLLTGKMRLD</sequence>
<keyword evidence="13" id="KW-1185">Reference proteome</keyword>
<proteinExistence type="predicted"/>
<evidence type="ECO:0000256" key="2">
    <source>
        <dbReference type="ARBA" id="ARBA00022448"/>
    </source>
</evidence>
<dbReference type="Pfam" id="PF26547">
    <property type="entry name" value="PDZD8_N"/>
    <property type="match status" value="1"/>
</dbReference>
<feature type="region of interest" description="Disordered" evidence="9">
    <location>
        <begin position="123"/>
        <end position="190"/>
    </location>
</feature>
<feature type="compositionally biased region" description="Polar residues" evidence="9">
    <location>
        <begin position="790"/>
        <end position="801"/>
    </location>
</feature>
<accession>A0A9P6RWQ7</accession>
<dbReference type="GO" id="GO:0015914">
    <property type="term" value="P:phospholipid transport"/>
    <property type="evidence" value="ECO:0007669"/>
    <property type="project" value="TreeGrafter"/>
</dbReference>
<dbReference type="CDD" id="cd21675">
    <property type="entry name" value="SMP_TEX2"/>
    <property type="match status" value="1"/>
</dbReference>
<dbReference type="GO" id="GO:0005789">
    <property type="term" value="C:endoplasmic reticulum membrane"/>
    <property type="evidence" value="ECO:0007669"/>
    <property type="project" value="UniProtKB-SubCell"/>
</dbReference>
<evidence type="ECO:0000256" key="7">
    <source>
        <dbReference type="ARBA" id="ARBA00023121"/>
    </source>
</evidence>
<feature type="compositionally biased region" description="Low complexity" evidence="9">
    <location>
        <begin position="1025"/>
        <end position="1040"/>
    </location>
</feature>
<feature type="compositionally biased region" description="Acidic residues" evidence="9">
    <location>
        <begin position="554"/>
        <end position="569"/>
    </location>
</feature>
<gene>
    <name evidence="12" type="ORF">BGZ99_006373</name>
</gene>
<evidence type="ECO:0000256" key="6">
    <source>
        <dbReference type="ARBA" id="ARBA00023055"/>
    </source>
</evidence>
<feature type="compositionally biased region" description="Polar residues" evidence="9">
    <location>
        <begin position="99"/>
        <end position="111"/>
    </location>
</feature>
<feature type="region of interest" description="Disordered" evidence="9">
    <location>
        <begin position="1147"/>
        <end position="1168"/>
    </location>
</feature>
<feature type="compositionally biased region" description="Low complexity" evidence="9">
    <location>
        <begin position="969"/>
        <end position="985"/>
    </location>
</feature>
<feature type="domain" description="SMP-LTD" evidence="11">
    <location>
        <begin position="354"/>
        <end position="544"/>
    </location>
</feature>
<reference evidence="12" key="1">
    <citation type="journal article" date="2020" name="Fungal Divers.">
        <title>Resolving the Mortierellaceae phylogeny through synthesis of multi-gene phylogenetics and phylogenomics.</title>
        <authorList>
            <person name="Vandepol N."/>
            <person name="Liber J."/>
            <person name="Desiro A."/>
            <person name="Na H."/>
            <person name="Kennedy M."/>
            <person name="Barry K."/>
            <person name="Grigoriev I.V."/>
            <person name="Miller A.N."/>
            <person name="O'Donnell K."/>
            <person name="Stajich J.E."/>
            <person name="Bonito G."/>
        </authorList>
    </citation>
    <scope>NUCLEOTIDE SEQUENCE</scope>
    <source>
        <strain evidence="12">REB-010B</strain>
    </source>
</reference>
<feature type="compositionally biased region" description="Polar residues" evidence="9">
    <location>
        <begin position="672"/>
        <end position="700"/>
    </location>
</feature>
<feature type="region of interest" description="Disordered" evidence="9">
    <location>
        <begin position="61"/>
        <end position="111"/>
    </location>
</feature>
<feature type="compositionally biased region" description="Acidic residues" evidence="9">
    <location>
        <begin position="133"/>
        <end position="156"/>
    </location>
</feature>
<dbReference type="GO" id="GO:0008289">
    <property type="term" value="F:lipid binding"/>
    <property type="evidence" value="ECO:0007669"/>
    <property type="project" value="UniProtKB-KW"/>
</dbReference>
<keyword evidence="6" id="KW-0445">Lipid transport</keyword>
<organism evidence="12 13">
    <name type="scientific">Dissophora globulifera</name>
    <dbReference type="NCBI Taxonomy" id="979702"/>
    <lineage>
        <taxon>Eukaryota</taxon>
        <taxon>Fungi</taxon>
        <taxon>Fungi incertae sedis</taxon>
        <taxon>Mucoromycota</taxon>
        <taxon>Mortierellomycotina</taxon>
        <taxon>Mortierellomycetes</taxon>
        <taxon>Mortierellales</taxon>
        <taxon>Mortierellaceae</taxon>
        <taxon>Dissophora</taxon>
    </lineage>
</organism>
<evidence type="ECO:0000256" key="5">
    <source>
        <dbReference type="ARBA" id="ARBA00022989"/>
    </source>
</evidence>
<protein>
    <recommendedName>
        <fullName evidence="11">SMP-LTD domain-containing protein</fullName>
    </recommendedName>
</protein>
<feature type="compositionally biased region" description="Polar residues" evidence="9">
    <location>
        <begin position="1013"/>
        <end position="1024"/>
    </location>
</feature>
<evidence type="ECO:0000256" key="1">
    <source>
        <dbReference type="ARBA" id="ARBA00004586"/>
    </source>
</evidence>
<feature type="compositionally biased region" description="Basic and acidic residues" evidence="9">
    <location>
        <begin position="807"/>
        <end position="825"/>
    </location>
</feature>
<dbReference type="OrthoDB" id="26740at2759"/>
<feature type="compositionally biased region" description="Low complexity" evidence="9">
    <location>
        <begin position="648"/>
        <end position="664"/>
    </location>
</feature>
<dbReference type="PANTHER" id="PTHR13466:SF19">
    <property type="entry name" value="NUCLEUS-VACUOLE JUNCTION PROTEIN 2"/>
    <property type="match status" value="1"/>
</dbReference>
<keyword evidence="8 10" id="KW-0472">Membrane</keyword>
<feature type="compositionally biased region" description="Basic residues" evidence="9">
    <location>
        <begin position="77"/>
        <end position="87"/>
    </location>
</feature>
<dbReference type="GO" id="GO:1990456">
    <property type="term" value="P:mitochondrion-endoplasmic reticulum membrane tethering"/>
    <property type="evidence" value="ECO:0007669"/>
    <property type="project" value="TreeGrafter"/>
</dbReference>
<feature type="compositionally biased region" description="Basic and acidic residues" evidence="9">
    <location>
        <begin position="1147"/>
        <end position="1156"/>
    </location>
</feature>
<feature type="compositionally biased region" description="Low complexity" evidence="9">
    <location>
        <begin position="1054"/>
        <end position="1066"/>
    </location>
</feature>
<comment type="caution">
    <text evidence="12">The sequence shown here is derived from an EMBL/GenBank/DDBJ whole genome shotgun (WGS) entry which is preliminary data.</text>
</comment>
<keyword evidence="3 10" id="KW-0812">Transmembrane</keyword>
<evidence type="ECO:0000313" key="12">
    <source>
        <dbReference type="EMBL" id="KAG0328021.1"/>
    </source>
</evidence>
<keyword evidence="2" id="KW-0813">Transport</keyword>
<dbReference type="SUPFAM" id="SSF50729">
    <property type="entry name" value="PH domain-like"/>
    <property type="match status" value="1"/>
</dbReference>
<keyword evidence="7" id="KW-0446">Lipid-binding</keyword>
<feature type="compositionally biased region" description="Polar residues" evidence="9">
    <location>
        <begin position="881"/>
        <end position="896"/>
    </location>
</feature>
<feature type="compositionally biased region" description="Polar residues" evidence="9">
    <location>
        <begin position="925"/>
        <end position="942"/>
    </location>
</feature>